<comment type="caution">
    <text evidence="2">The sequence shown here is derived from an EMBL/GenBank/DDBJ whole genome shotgun (WGS) entry which is preliminary data.</text>
</comment>
<evidence type="ECO:0000256" key="1">
    <source>
        <dbReference type="SAM" id="Phobius"/>
    </source>
</evidence>
<evidence type="ECO:0000313" key="3">
    <source>
        <dbReference type="Proteomes" id="UP000722336"/>
    </source>
</evidence>
<sequence>MFNEPANTNILRSLVGMIAATALTVTVFYGAAGPDPRADVYTASPMTAVAANTAGLSLA</sequence>
<name>A0ABS6SD12_9SPHN</name>
<dbReference type="EMBL" id="JAGSPA010000002">
    <property type="protein sequence ID" value="MBV7256240.1"/>
    <property type="molecule type" value="Genomic_DNA"/>
</dbReference>
<keyword evidence="1" id="KW-0472">Membrane</keyword>
<feature type="transmembrane region" description="Helical" evidence="1">
    <location>
        <begin position="12"/>
        <end position="32"/>
    </location>
</feature>
<keyword evidence="1" id="KW-1133">Transmembrane helix</keyword>
<dbReference type="Proteomes" id="UP000722336">
    <property type="component" value="Unassembled WGS sequence"/>
</dbReference>
<keyword evidence="1" id="KW-0812">Transmembrane</keyword>
<accession>A0ABS6SD12</accession>
<keyword evidence="3" id="KW-1185">Reference proteome</keyword>
<dbReference type="RefSeq" id="WP_218444803.1">
    <property type="nucleotide sequence ID" value="NZ_JAGSPA010000002.1"/>
</dbReference>
<proteinExistence type="predicted"/>
<evidence type="ECO:0000313" key="2">
    <source>
        <dbReference type="EMBL" id="MBV7256240.1"/>
    </source>
</evidence>
<organism evidence="2 3">
    <name type="scientific">Pacificimonas pallii</name>
    <dbReference type="NCBI Taxonomy" id="2827236"/>
    <lineage>
        <taxon>Bacteria</taxon>
        <taxon>Pseudomonadati</taxon>
        <taxon>Pseudomonadota</taxon>
        <taxon>Alphaproteobacteria</taxon>
        <taxon>Sphingomonadales</taxon>
        <taxon>Sphingosinicellaceae</taxon>
        <taxon>Pacificimonas</taxon>
    </lineage>
</organism>
<reference evidence="2 3" key="1">
    <citation type="submission" date="2021-04" db="EMBL/GenBank/DDBJ databases">
        <authorList>
            <person name="Pira H."/>
            <person name="Risdian C."/>
            <person name="Wink J."/>
        </authorList>
    </citation>
    <scope>NUCLEOTIDE SEQUENCE [LARGE SCALE GENOMIC DNA]</scope>
    <source>
        <strain evidence="2 3">WHA3</strain>
    </source>
</reference>
<gene>
    <name evidence="2" type="ORF">KCG44_05515</name>
</gene>
<protein>
    <submittedName>
        <fullName evidence="2">Uncharacterized protein</fullName>
    </submittedName>
</protein>